<dbReference type="EMBL" id="ML180343">
    <property type="protein sequence ID" value="THU77766.1"/>
    <property type="molecule type" value="Genomic_DNA"/>
</dbReference>
<dbReference type="Gene3D" id="2.60.120.260">
    <property type="entry name" value="Galactose-binding domain-like"/>
    <property type="match status" value="1"/>
</dbReference>
<evidence type="ECO:0000259" key="1">
    <source>
        <dbReference type="Pfam" id="PF03644"/>
    </source>
</evidence>
<keyword evidence="3" id="KW-1185">Reference proteome</keyword>
<dbReference type="InterPro" id="IPR032979">
    <property type="entry name" value="ENGase"/>
</dbReference>
<feature type="domain" description="Cytosolic endo-beta-N-acetylglucosaminidase TIM barrel" evidence="1">
    <location>
        <begin position="1"/>
        <end position="327"/>
    </location>
</feature>
<accession>A0A4S8KPX0</accession>
<feature type="non-terminal residue" evidence="2">
    <location>
        <position position="358"/>
    </location>
</feature>
<reference evidence="2 3" key="1">
    <citation type="journal article" date="2019" name="Nat. Ecol. Evol.">
        <title>Megaphylogeny resolves global patterns of mushroom evolution.</title>
        <authorList>
            <person name="Varga T."/>
            <person name="Krizsan K."/>
            <person name="Foldi C."/>
            <person name="Dima B."/>
            <person name="Sanchez-Garcia M."/>
            <person name="Sanchez-Ramirez S."/>
            <person name="Szollosi G.J."/>
            <person name="Szarkandi J.G."/>
            <person name="Papp V."/>
            <person name="Albert L."/>
            <person name="Andreopoulos W."/>
            <person name="Angelini C."/>
            <person name="Antonin V."/>
            <person name="Barry K.W."/>
            <person name="Bougher N.L."/>
            <person name="Buchanan P."/>
            <person name="Buyck B."/>
            <person name="Bense V."/>
            <person name="Catcheside P."/>
            <person name="Chovatia M."/>
            <person name="Cooper J."/>
            <person name="Damon W."/>
            <person name="Desjardin D."/>
            <person name="Finy P."/>
            <person name="Geml J."/>
            <person name="Haridas S."/>
            <person name="Hughes K."/>
            <person name="Justo A."/>
            <person name="Karasinski D."/>
            <person name="Kautmanova I."/>
            <person name="Kiss B."/>
            <person name="Kocsube S."/>
            <person name="Kotiranta H."/>
            <person name="LaButti K.M."/>
            <person name="Lechner B.E."/>
            <person name="Liimatainen K."/>
            <person name="Lipzen A."/>
            <person name="Lukacs Z."/>
            <person name="Mihaltcheva S."/>
            <person name="Morgado L.N."/>
            <person name="Niskanen T."/>
            <person name="Noordeloos M.E."/>
            <person name="Ohm R.A."/>
            <person name="Ortiz-Santana B."/>
            <person name="Ovrebo C."/>
            <person name="Racz N."/>
            <person name="Riley R."/>
            <person name="Savchenko A."/>
            <person name="Shiryaev A."/>
            <person name="Soop K."/>
            <person name="Spirin V."/>
            <person name="Szebenyi C."/>
            <person name="Tomsovsky M."/>
            <person name="Tulloss R.E."/>
            <person name="Uehling J."/>
            <person name="Grigoriev I.V."/>
            <person name="Vagvolgyi C."/>
            <person name="Papp T."/>
            <person name="Martin F.M."/>
            <person name="Miettinen O."/>
            <person name="Hibbett D.S."/>
            <person name="Nagy L.G."/>
        </authorList>
    </citation>
    <scope>NUCLEOTIDE SEQUENCE [LARGE SCALE GENOMIC DNA]</scope>
    <source>
        <strain evidence="2 3">CBS 962.96</strain>
    </source>
</reference>
<dbReference type="AlphaFoldDB" id="A0A4S8KPX0"/>
<evidence type="ECO:0000313" key="2">
    <source>
        <dbReference type="EMBL" id="THU77766.1"/>
    </source>
</evidence>
<protein>
    <submittedName>
        <fullName evidence="2">Glycoside hydrolase</fullName>
    </submittedName>
</protein>
<dbReference type="GO" id="GO:0005829">
    <property type="term" value="C:cytosol"/>
    <property type="evidence" value="ECO:0007669"/>
    <property type="project" value="UniProtKB-SubCell"/>
</dbReference>
<evidence type="ECO:0000313" key="3">
    <source>
        <dbReference type="Proteomes" id="UP000297245"/>
    </source>
</evidence>
<name>A0A4S8KPX0_DENBC</name>
<dbReference type="PANTHER" id="PTHR13246">
    <property type="entry name" value="ENDO BETA N-ACETYLGLUCOSAMINIDASE"/>
    <property type="match status" value="1"/>
</dbReference>
<dbReference type="Pfam" id="PF03644">
    <property type="entry name" value="Glyco_hydro_85"/>
    <property type="match status" value="1"/>
</dbReference>
<dbReference type="OrthoDB" id="284473at2759"/>
<proteinExistence type="predicted"/>
<dbReference type="Proteomes" id="UP000297245">
    <property type="component" value="Unassembled WGS sequence"/>
</dbReference>
<dbReference type="InterPro" id="IPR005201">
    <property type="entry name" value="TIM_ENGase"/>
</dbReference>
<sequence length="358" mass="40411">FSHHRVTVPPPGWTTAAHRQGVKMLGTLIFEHDQAKPDCLRLLVGQLPKSPTGTASTTQSSLTSSLSLPLSTHYPRLLAQLAAQRGFDGYLLNFECPLLQGGTEQTRVLAAWITLLKKELRDKVGMHAEVVWYDSVIFTGHLAWQDRLNSLNLPFFLSSDSIFTNYTWRPTYPNLTAQYFLSLSSALTANKTLRDIYMGIDVWGRGSHGAGSFGSYRALHHISPSSLGLSVAIFGQAWSWESEQDKDEWTWEKWWDYERLLWAGPRTDEEETIPIPEMPRPEGTLPCECTSAPYKAISTFFPRKVPPNPAKGIPFHTTFCPGVGRGWWVDGRKVYDKFRGWTDVHKQTSMGDLLWPSP</sequence>
<feature type="non-terminal residue" evidence="2">
    <location>
        <position position="1"/>
    </location>
</feature>
<keyword evidence="2" id="KW-0378">Hydrolase</keyword>
<dbReference type="PANTHER" id="PTHR13246:SF1">
    <property type="entry name" value="CYTOSOLIC ENDO-BETA-N-ACETYLGLUCOSAMINIDASE"/>
    <property type="match status" value="1"/>
</dbReference>
<dbReference type="Gene3D" id="3.20.20.80">
    <property type="entry name" value="Glycosidases"/>
    <property type="match status" value="1"/>
</dbReference>
<gene>
    <name evidence="2" type="ORF">K435DRAFT_560011</name>
</gene>
<dbReference type="GO" id="GO:0033925">
    <property type="term" value="F:mannosyl-glycoprotein endo-beta-N-acetylglucosaminidase activity"/>
    <property type="evidence" value="ECO:0007669"/>
    <property type="project" value="UniProtKB-EC"/>
</dbReference>
<organism evidence="2 3">
    <name type="scientific">Dendrothele bispora (strain CBS 962.96)</name>
    <dbReference type="NCBI Taxonomy" id="1314807"/>
    <lineage>
        <taxon>Eukaryota</taxon>
        <taxon>Fungi</taxon>
        <taxon>Dikarya</taxon>
        <taxon>Basidiomycota</taxon>
        <taxon>Agaricomycotina</taxon>
        <taxon>Agaricomycetes</taxon>
        <taxon>Agaricomycetidae</taxon>
        <taxon>Agaricales</taxon>
        <taxon>Agaricales incertae sedis</taxon>
        <taxon>Dendrothele</taxon>
    </lineage>
</organism>